<dbReference type="AlphaFoldDB" id="A0A934VLI7"/>
<dbReference type="SUPFAM" id="SSF46894">
    <property type="entry name" value="C-terminal effector domain of the bipartite response regulators"/>
    <property type="match status" value="1"/>
</dbReference>
<dbReference type="CDD" id="cd00383">
    <property type="entry name" value="trans_reg_C"/>
    <property type="match status" value="1"/>
</dbReference>
<evidence type="ECO:0000256" key="6">
    <source>
        <dbReference type="PROSITE-ProRule" id="PRU00169"/>
    </source>
</evidence>
<name>A0A934VLI7_9BACT</name>
<dbReference type="CDD" id="cd17574">
    <property type="entry name" value="REC_OmpR"/>
    <property type="match status" value="1"/>
</dbReference>
<dbReference type="InterPro" id="IPR016032">
    <property type="entry name" value="Sig_transdc_resp-reg_C-effctor"/>
</dbReference>
<dbReference type="PANTHER" id="PTHR48111">
    <property type="entry name" value="REGULATOR OF RPOS"/>
    <property type="match status" value="1"/>
</dbReference>
<feature type="domain" description="Response regulatory" evidence="9">
    <location>
        <begin position="7"/>
        <end position="121"/>
    </location>
</feature>
<feature type="DNA-binding region" description="OmpR/PhoB-type" evidence="7">
    <location>
        <begin position="131"/>
        <end position="230"/>
    </location>
</feature>
<dbReference type="Gene3D" id="3.40.50.2300">
    <property type="match status" value="1"/>
</dbReference>
<sequence length="230" mass="25814">MKDQSARILIIEDEAPLRIGLADSLTAEGHRVLTAEEGEQGLQKALSEKPDLILLDIMMPGLDGFALCQELRRRGEQTLVLMLTARGLVADRVRGLDSGADDYLVKPFSLGELHARVRALLRRLETGKSAPRTLTLSEVTIDFTQQRVHRGPREISLTRKEFGMLALLASRLGQPVSREDFFDQVWSYGSYPTTRTVDNHLASLRKKLEPNPRQPRHLLTVPGQGYRLQP</sequence>
<dbReference type="GO" id="GO:0006355">
    <property type="term" value="P:regulation of DNA-templated transcription"/>
    <property type="evidence" value="ECO:0007669"/>
    <property type="project" value="InterPro"/>
</dbReference>
<keyword evidence="3" id="KW-0805">Transcription regulation</keyword>
<dbReference type="InterPro" id="IPR011006">
    <property type="entry name" value="CheY-like_superfamily"/>
</dbReference>
<evidence type="ECO:0000259" key="10">
    <source>
        <dbReference type="PROSITE" id="PS51755"/>
    </source>
</evidence>
<evidence type="ECO:0000256" key="2">
    <source>
        <dbReference type="ARBA" id="ARBA00023012"/>
    </source>
</evidence>
<gene>
    <name evidence="11" type="ORF">JIN78_04345</name>
</gene>
<dbReference type="InterPro" id="IPR001789">
    <property type="entry name" value="Sig_transdc_resp-reg_receiver"/>
</dbReference>
<keyword evidence="4 7" id="KW-0238">DNA-binding</keyword>
<accession>A0A934VLI7</accession>
<dbReference type="EMBL" id="JAENIO010000007">
    <property type="protein sequence ID" value="MBK1833282.1"/>
    <property type="molecule type" value="Genomic_DNA"/>
</dbReference>
<evidence type="ECO:0000259" key="9">
    <source>
        <dbReference type="PROSITE" id="PS50110"/>
    </source>
</evidence>
<evidence type="ECO:0000256" key="8">
    <source>
        <dbReference type="SAM" id="MobiDB-lite"/>
    </source>
</evidence>
<dbReference type="InterPro" id="IPR039420">
    <property type="entry name" value="WalR-like"/>
</dbReference>
<keyword evidence="12" id="KW-1185">Reference proteome</keyword>
<evidence type="ECO:0000256" key="1">
    <source>
        <dbReference type="ARBA" id="ARBA00022553"/>
    </source>
</evidence>
<feature type="region of interest" description="Disordered" evidence="8">
    <location>
        <begin position="210"/>
        <end position="230"/>
    </location>
</feature>
<organism evidence="11 12">
    <name type="scientific">Roseibacillus ishigakijimensis</name>
    <dbReference type="NCBI Taxonomy" id="454146"/>
    <lineage>
        <taxon>Bacteria</taxon>
        <taxon>Pseudomonadati</taxon>
        <taxon>Verrucomicrobiota</taxon>
        <taxon>Verrucomicrobiia</taxon>
        <taxon>Verrucomicrobiales</taxon>
        <taxon>Verrucomicrobiaceae</taxon>
        <taxon>Roseibacillus</taxon>
    </lineage>
</organism>
<protein>
    <submittedName>
        <fullName evidence="11">Response regulator transcription factor</fullName>
    </submittedName>
</protein>
<feature type="domain" description="OmpR/PhoB-type" evidence="10">
    <location>
        <begin position="131"/>
        <end position="230"/>
    </location>
</feature>
<dbReference type="Proteomes" id="UP000604083">
    <property type="component" value="Unassembled WGS sequence"/>
</dbReference>
<evidence type="ECO:0000313" key="12">
    <source>
        <dbReference type="Proteomes" id="UP000604083"/>
    </source>
</evidence>
<dbReference type="InterPro" id="IPR036388">
    <property type="entry name" value="WH-like_DNA-bd_sf"/>
</dbReference>
<evidence type="ECO:0000256" key="4">
    <source>
        <dbReference type="ARBA" id="ARBA00023125"/>
    </source>
</evidence>
<dbReference type="Gene3D" id="1.10.10.10">
    <property type="entry name" value="Winged helix-like DNA-binding domain superfamily/Winged helix DNA-binding domain"/>
    <property type="match status" value="1"/>
</dbReference>
<dbReference type="FunFam" id="3.40.50.2300:FF:000001">
    <property type="entry name" value="DNA-binding response regulator PhoB"/>
    <property type="match status" value="1"/>
</dbReference>
<reference evidence="11" key="1">
    <citation type="submission" date="2021-01" db="EMBL/GenBank/DDBJ databases">
        <title>Modified the classification status of verrucomicrobia.</title>
        <authorList>
            <person name="Feng X."/>
        </authorList>
    </citation>
    <scope>NUCLEOTIDE SEQUENCE</scope>
    <source>
        <strain evidence="11">KCTC 12986</strain>
    </source>
</reference>
<evidence type="ECO:0000256" key="7">
    <source>
        <dbReference type="PROSITE-ProRule" id="PRU01091"/>
    </source>
</evidence>
<evidence type="ECO:0000256" key="5">
    <source>
        <dbReference type="ARBA" id="ARBA00023163"/>
    </source>
</evidence>
<dbReference type="SUPFAM" id="SSF52172">
    <property type="entry name" value="CheY-like"/>
    <property type="match status" value="1"/>
</dbReference>
<dbReference type="Pfam" id="PF00486">
    <property type="entry name" value="Trans_reg_C"/>
    <property type="match status" value="1"/>
</dbReference>
<dbReference type="GO" id="GO:0000156">
    <property type="term" value="F:phosphorelay response regulator activity"/>
    <property type="evidence" value="ECO:0007669"/>
    <property type="project" value="TreeGrafter"/>
</dbReference>
<evidence type="ECO:0000256" key="3">
    <source>
        <dbReference type="ARBA" id="ARBA00023015"/>
    </source>
</evidence>
<dbReference type="SMART" id="SM00448">
    <property type="entry name" value="REC"/>
    <property type="match status" value="1"/>
</dbReference>
<dbReference type="PROSITE" id="PS51755">
    <property type="entry name" value="OMPR_PHOB"/>
    <property type="match status" value="1"/>
</dbReference>
<feature type="modified residue" description="4-aspartylphosphate" evidence="6">
    <location>
        <position position="56"/>
    </location>
</feature>
<keyword evidence="1 6" id="KW-0597">Phosphoprotein</keyword>
<dbReference type="GO" id="GO:0005829">
    <property type="term" value="C:cytosol"/>
    <property type="evidence" value="ECO:0007669"/>
    <property type="project" value="TreeGrafter"/>
</dbReference>
<comment type="caution">
    <text evidence="11">The sequence shown here is derived from an EMBL/GenBank/DDBJ whole genome shotgun (WGS) entry which is preliminary data.</text>
</comment>
<proteinExistence type="predicted"/>
<dbReference type="GO" id="GO:0000976">
    <property type="term" value="F:transcription cis-regulatory region binding"/>
    <property type="evidence" value="ECO:0007669"/>
    <property type="project" value="TreeGrafter"/>
</dbReference>
<keyword evidence="5" id="KW-0804">Transcription</keyword>
<dbReference type="PANTHER" id="PTHR48111:SF1">
    <property type="entry name" value="TWO-COMPONENT RESPONSE REGULATOR ORR33"/>
    <property type="match status" value="1"/>
</dbReference>
<dbReference type="InterPro" id="IPR001867">
    <property type="entry name" value="OmpR/PhoB-type_DNA-bd"/>
</dbReference>
<dbReference type="Pfam" id="PF00072">
    <property type="entry name" value="Response_reg"/>
    <property type="match status" value="1"/>
</dbReference>
<evidence type="ECO:0000313" key="11">
    <source>
        <dbReference type="EMBL" id="MBK1833282.1"/>
    </source>
</evidence>
<dbReference type="GO" id="GO:0032993">
    <property type="term" value="C:protein-DNA complex"/>
    <property type="evidence" value="ECO:0007669"/>
    <property type="project" value="TreeGrafter"/>
</dbReference>
<dbReference type="PROSITE" id="PS50110">
    <property type="entry name" value="RESPONSE_REGULATORY"/>
    <property type="match status" value="1"/>
</dbReference>
<dbReference type="RefSeq" id="WP_200390715.1">
    <property type="nucleotide sequence ID" value="NZ_JAENIO010000007.1"/>
</dbReference>
<keyword evidence="2" id="KW-0902">Two-component regulatory system</keyword>
<dbReference type="Gene3D" id="6.10.250.690">
    <property type="match status" value="1"/>
</dbReference>
<dbReference type="SMART" id="SM00862">
    <property type="entry name" value="Trans_reg_C"/>
    <property type="match status" value="1"/>
</dbReference>